<dbReference type="Gene3D" id="3.40.50.300">
    <property type="entry name" value="P-loop containing nucleotide triphosphate hydrolases"/>
    <property type="match status" value="1"/>
</dbReference>
<dbReference type="InterPro" id="IPR003439">
    <property type="entry name" value="ABC_transporter-like_ATP-bd"/>
</dbReference>
<reference evidence="7" key="1">
    <citation type="submission" date="2020-11" db="EMBL/GenBank/DDBJ databases">
        <authorList>
            <person name="Tran Van P."/>
        </authorList>
    </citation>
    <scope>NUCLEOTIDE SEQUENCE</scope>
</reference>
<feature type="non-terminal residue" evidence="7">
    <location>
        <position position="208"/>
    </location>
</feature>
<feature type="domain" description="ABC transporter" evidence="5">
    <location>
        <begin position="110"/>
        <end position="178"/>
    </location>
</feature>
<sequence length="208" mass="23628">MGKIYDYPLNFEKFQELRADIREKQTAAKKNQDKEIAQTEQLIEKFRYKASKASFAQSLIKKLDKVDRVELEELDNRKMNITFPPAPRSGKVIGKSENLSKFYDEKRVFENIDIEIERGQRIAFVGQNGQGKTTLVKILTGLVEPTSGLVETGHNLQLGYYAQNQADSLDGSKTLLQTIEDAATEDTRKLARKLLGSFMFSGEDVDKK</sequence>
<keyword evidence="4" id="KW-0067">ATP-binding</keyword>
<dbReference type="Pfam" id="PF12848">
    <property type="entry name" value="ABC_tran_Xtn"/>
    <property type="match status" value="1"/>
</dbReference>
<evidence type="ECO:0000313" key="7">
    <source>
        <dbReference type="EMBL" id="CAD7236337.1"/>
    </source>
</evidence>
<dbReference type="GO" id="GO:0016887">
    <property type="term" value="F:ATP hydrolysis activity"/>
    <property type="evidence" value="ECO:0007669"/>
    <property type="project" value="InterPro"/>
</dbReference>
<dbReference type="SUPFAM" id="SSF52540">
    <property type="entry name" value="P-loop containing nucleoside triphosphate hydrolases"/>
    <property type="match status" value="1"/>
</dbReference>
<evidence type="ECO:0000259" key="6">
    <source>
        <dbReference type="Pfam" id="PF12848"/>
    </source>
</evidence>
<dbReference type="OrthoDB" id="10263706at2759"/>
<evidence type="ECO:0000259" key="5">
    <source>
        <dbReference type="Pfam" id="PF00005"/>
    </source>
</evidence>
<evidence type="ECO:0000256" key="4">
    <source>
        <dbReference type="ARBA" id="ARBA00022840"/>
    </source>
</evidence>
<dbReference type="Pfam" id="PF00005">
    <property type="entry name" value="ABC_tran"/>
    <property type="match status" value="1"/>
</dbReference>
<gene>
    <name evidence="7" type="ORF">CTOB1V02_LOCUS14152</name>
</gene>
<dbReference type="InterPro" id="IPR027417">
    <property type="entry name" value="P-loop_NTPase"/>
</dbReference>
<keyword evidence="2" id="KW-0677">Repeat</keyword>
<evidence type="ECO:0000256" key="2">
    <source>
        <dbReference type="ARBA" id="ARBA00022737"/>
    </source>
</evidence>
<organism evidence="7">
    <name type="scientific">Cyprideis torosa</name>
    <dbReference type="NCBI Taxonomy" id="163714"/>
    <lineage>
        <taxon>Eukaryota</taxon>
        <taxon>Metazoa</taxon>
        <taxon>Ecdysozoa</taxon>
        <taxon>Arthropoda</taxon>
        <taxon>Crustacea</taxon>
        <taxon>Oligostraca</taxon>
        <taxon>Ostracoda</taxon>
        <taxon>Podocopa</taxon>
        <taxon>Podocopida</taxon>
        <taxon>Cytherocopina</taxon>
        <taxon>Cytheroidea</taxon>
        <taxon>Cytherideidae</taxon>
        <taxon>Cyprideis</taxon>
    </lineage>
</organism>
<proteinExistence type="inferred from homology"/>
<dbReference type="EMBL" id="OB678299">
    <property type="protein sequence ID" value="CAD7236337.1"/>
    <property type="molecule type" value="Genomic_DNA"/>
</dbReference>
<keyword evidence="3" id="KW-0547">Nucleotide-binding</keyword>
<dbReference type="GO" id="GO:0005524">
    <property type="term" value="F:ATP binding"/>
    <property type="evidence" value="ECO:0007669"/>
    <property type="project" value="UniProtKB-KW"/>
</dbReference>
<dbReference type="AlphaFoldDB" id="A0A7R8ZVW8"/>
<evidence type="ECO:0000256" key="1">
    <source>
        <dbReference type="ARBA" id="ARBA00011054"/>
    </source>
</evidence>
<dbReference type="PANTHER" id="PTHR19211">
    <property type="entry name" value="ATP-BINDING TRANSPORT PROTEIN-RELATED"/>
    <property type="match status" value="1"/>
</dbReference>
<dbReference type="PANTHER" id="PTHR19211:SF14">
    <property type="entry name" value="ATP-BINDING CASSETTE SUB-FAMILY F MEMBER 1"/>
    <property type="match status" value="1"/>
</dbReference>
<dbReference type="InterPro" id="IPR050611">
    <property type="entry name" value="ABCF"/>
</dbReference>
<accession>A0A7R8ZVW8</accession>
<name>A0A7R8ZVW8_9CRUS</name>
<dbReference type="InterPro" id="IPR032781">
    <property type="entry name" value="ABC_tran_Xtn"/>
</dbReference>
<comment type="similarity">
    <text evidence="1">Belongs to the ABC transporter superfamily. ABCF family. EF3 subfamily.</text>
</comment>
<evidence type="ECO:0000256" key="3">
    <source>
        <dbReference type="ARBA" id="ARBA00022741"/>
    </source>
</evidence>
<feature type="domain" description="ABC-transporter extension" evidence="6">
    <location>
        <begin position="2"/>
        <end position="80"/>
    </location>
</feature>
<protein>
    <submittedName>
        <fullName evidence="7">Uncharacterized protein</fullName>
    </submittedName>
</protein>